<comment type="caution">
    <text evidence="2">The sequence shown here is derived from an EMBL/GenBank/DDBJ whole genome shotgun (WGS) entry which is preliminary data.</text>
</comment>
<protein>
    <submittedName>
        <fullName evidence="2">Extracellular solute-binding protein</fullName>
    </submittedName>
</protein>
<dbReference type="PANTHER" id="PTHR43649:SF12">
    <property type="entry name" value="DIACETYLCHITOBIOSE BINDING PROTEIN DASA"/>
    <property type="match status" value="1"/>
</dbReference>
<feature type="signal peptide" evidence="1">
    <location>
        <begin position="1"/>
        <end position="18"/>
    </location>
</feature>
<dbReference type="PROSITE" id="PS51257">
    <property type="entry name" value="PROKAR_LIPOPROTEIN"/>
    <property type="match status" value="1"/>
</dbReference>
<proteinExistence type="predicted"/>
<sequence>MRTRPLAALAATSALVLAAGACSNTPAAPAGQGASGGAGTITFASVGSDKAGAEAAAKAFTAKTGTQVTVTITDVDNYQTTLRTQLTSGTAPDVFFTWGGDGNPMAMKVVQKAGLIADLSGYSFVKDVPEAFKSVTQVDGKTYVAPTTTAFIGAAYNTEAMEKAGWKAPTTWSDMLKLCGTAKSAGKSLFAYAGATPWNTQLIPYALTPTIVYGPNPNFASDMSEGKAKFADSGWVTAFDKYTEMYKADCFQDNSLGTTYEDALKLVGQGKAMASVQVNASMVAILQSAPDGTKLSFEPLPANDDAASTRMAAALGAAYGLNAKAKNMDGGKAFIEFLTSPEGQAVYATGTAAVPVLPASSDYKQDPALDTAVEYLKNGKSDPFMDQLWPNAKVQQTHFEVLQQLLAGKTSSVDAAKEMDKVYAEGA</sequence>
<dbReference type="InterPro" id="IPR006059">
    <property type="entry name" value="SBP"/>
</dbReference>
<dbReference type="Gene3D" id="3.40.190.10">
    <property type="entry name" value="Periplasmic binding protein-like II"/>
    <property type="match status" value="2"/>
</dbReference>
<evidence type="ECO:0000313" key="3">
    <source>
        <dbReference type="Proteomes" id="UP001500767"/>
    </source>
</evidence>
<gene>
    <name evidence="2" type="ORF">GCM10022197_12360</name>
</gene>
<organism evidence="2 3">
    <name type="scientific">Microlunatus spumicola</name>
    <dbReference type="NCBI Taxonomy" id="81499"/>
    <lineage>
        <taxon>Bacteria</taxon>
        <taxon>Bacillati</taxon>
        <taxon>Actinomycetota</taxon>
        <taxon>Actinomycetes</taxon>
        <taxon>Propionibacteriales</taxon>
        <taxon>Propionibacteriaceae</taxon>
        <taxon>Microlunatus</taxon>
    </lineage>
</organism>
<accession>A0ABP6WYM9</accession>
<dbReference type="Proteomes" id="UP001500767">
    <property type="component" value="Unassembled WGS sequence"/>
</dbReference>
<reference evidence="3" key="1">
    <citation type="journal article" date="2019" name="Int. J. Syst. Evol. Microbiol.">
        <title>The Global Catalogue of Microorganisms (GCM) 10K type strain sequencing project: providing services to taxonomists for standard genome sequencing and annotation.</title>
        <authorList>
            <consortium name="The Broad Institute Genomics Platform"/>
            <consortium name="The Broad Institute Genome Sequencing Center for Infectious Disease"/>
            <person name="Wu L."/>
            <person name="Ma J."/>
        </authorList>
    </citation>
    <scope>NUCLEOTIDE SEQUENCE [LARGE SCALE GENOMIC DNA]</scope>
    <source>
        <strain evidence="3">JCM 16540</strain>
    </source>
</reference>
<name>A0ABP6WYM9_9ACTN</name>
<feature type="chain" id="PRO_5045313851" evidence="1">
    <location>
        <begin position="19"/>
        <end position="427"/>
    </location>
</feature>
<dbReference type="InterPro" id="IPR050490">
    <property type="entry name" value="Bact_solute-bd_prot1"/>
</dbReference>
<evidence type="ECO:0000313" key="2">
    <source>
        <dbReference type="EMBL" id="GAA3558556.1"/>
    </source>
</evidence>
<dbReference type="Pfam" id="PF01547">
    <property type="entry name" value="SBP_bac_1"/>
    <property type="match status" value="1"/>
</dbReference>
<dbReference type="SUPFAM" id="SSF53850">
    <property type="entry name" value="Periplasmic binding protein-like II"/>
    <property type="match status" value="1"/>
</dbReference>
<dbReference type="PANTHER" id="PTHR43649">
    <property type="entry name" value="ARABINOSE-BINDING PROTEIN-RELATED"/>
    <property type="match status" value="1"/>
</dbReference>
<keyword evidence="1" id="KW-0732">Signal</keyword>
<evidence type="ECO:0000256" key="1">
    <source>
        <dbReference type="SAM" id="SignalP"/>
    </source>
</evidence>
<keyword evidence="3" id="KW-1185">Reference proteome</keyword>
<dbReference type="EMBL" id="BAAAYR010000001">
    <property type="protein sequence ID" value="GAA3558556.1"/>
    <property type="molecule type" value="Genomic_DNA"/>
</dbReference>
<dbReference type="RefSeq" id="WP_204911760.1">
    <property type="nucleotide sequence ID" value="NZ_BAAAYR010000001.1"/>
</dbReference>